<evidence type="ECO:0000313" key="4">
    <source>
        <dbReference type="EMBL" id="SFO08828.1"/>
    </source>
</evidence>
<dbReference type="Proteomes" id="UP000199614">
    <property type="component" value="Unassembled WGS sequence"/>
</dbReference>
<comment type="similarity">
    <text evidence="1">Belongs to the AHA1 family.</text>
</comment>
<accession>A0A1I5EB17</accession>
<proteinExistence type="inferred from homology"/>
<feature type="region of interest" description="Disordered" evidence="2">
    <location>
        <begin position="62"/>
        <end position="84"/>
    </location>
</feature>
<evidence type="ECO:0000256" key="1">
    <source>
        <dbReference type="ARBA" id="ARBA00006817"/>
    </source>
</evidence>
<dbReference type="RefSeq" id="WP_093350020.1">
    <property type="nucleotide sequence ID" value="NZ_FOUY01000030.1"/>
</dbReference>
<dbReference type="Gene3D" id="3.30.530.20">
    <property type="match status" value="2"/>
</dbReference>
<dbReference type="AlphaFoldDB" id="A0A1I5EB17"/>
<organism evidence="4 5">
    <name type="scientific">Pseudonocardia ammonioxydans</name>
    <dbReference type="NCBI Taxonomy" id="260086"/>
    <lineage>
        <taxon>Bacteria</taxon>
        <taxon>Bacillati</taxon>
        <taxon>Actinomycetota</taxon>
        <taxon>Actinomycetes</taxon>
        <taxon>Pseudonocardiales</taxon>
        <taxon>Pseudonocardiaceae</taxon>
        <taxon>Pseudonocardia</taxon>
    </lineage>
</organism>
<evidence type="ECO:0000313" key="5">
    <source>
        <dbReference type="Proteomes" id="UP000199614"/>
    </source>
</evidence>
<sequence>MNADLDIVDGRPVLRFERELAHPPQKVWHAVTDPGEMSHWFPAAVSTELRIGARMRFDFGEPPAGEAAAGGVEGPDVAEGPDAAPYADGEILELDPPRVYAFRWTDELYRLELLPRGAGCLLVFTVTLSGTGTVGDLPSVARNAPGWDGCLDALTARLDGQPVPQPTPAWFLAHAEHYVDRFGLGEGTATTTADGYLLRFERDLIQSVPQVWSCLTGDAGPRAERVPGSCTHEHLEAGAITAVEPPHALAYGWCHDGVPVGTVRFALREQEPIGCRLVLTQTVPAGLGGLCATALAAWQAHLEVLFATLNGATRSPAEGRTAAPAAGYARRLIGLQPTGPTGD</sequence>
<name>A0A1I5EB17_PSUAM</name>
<reference evidence="4 5" key="1">
    <citation type="submission" date="2016-10" db="EMBL/GenBank/DDBJ databases">
        <authorList>
            <person name="de Groot N.N."/>
        </authorList>
    </citation>
    <scope>NUCLEOTIDE SEQUENCE [LARGE SCALE GENOMIC DNA]</scope>
    <source>
        <strain evidence="4 5">CGMCC 4.1877</strain>
    </source>
</reference>
<feature type="compositionally biased region" description="Low complexity" evidence="2">
    <location>
        <begin position="62"/>
        <end position="81"/>
    </location>
</feature>
<dbReference type="Pfam" id="PF08327">
    <property type="entry name" value="AHSA1"/>
    <property type="match status" value="1"/>
</dbReference>
<dbReference type="SUPFAM" id="SSF55961">
    <property type="entry name" value="Bet v1-like"/>
    <property type="match status" value="2"/>
</dbReference>
<dbReference type="STRING" id="260086.SAMN05216207_103012"/>
<keyword evidence="5" id="KW-1185">Reference proteome</keyword>
<feature type="domain" description="Activator of Hsp90 ATPase homologue 1/2-like C-terminal" evidence="3">
    <location>
        <begin position="22"/>
        <end position="158"/>
    </location>
</feature>
<protein>
    <submittedName>
        <fullName evidence="4">Uncharacterized conserved protein YndB, AHSA1/START domain</fullName>
    </submittedName>
</protein>
<dbReference type="EMBL" id="FOUY01000030">
    <property type="protein sequence ID" value="SFO08828.1"/>
    <property type="molecule type" value="Genomic_DNA"/>
</dbReference>
<evidence type="ECO:0000259" key="3">
    <source>
        <dbReference type="Pfam" id="PF08327"/>
    </source>
</evidence>
<dbReference type="CDD" id="cd08899">
    <property type="entry name" value="SRPBCC_CalC_Aha1-like_6"/>
    <property type="match status" value="1"/>
</dbReference>
<dbReference type="InterPro" id="IPR013538">
    <property type="entry name" value="ASHA1/2-like_C"/>
</dbReference>
<dbReference type="OrthoDB" id="9803476at2"/>
<evidence type="ECO:0000256" key="2">
    <source>
        <dbReference type="SAM" id="MobiDB-lite"/>
    </source>
</evidence>
<gene>
    <name evidence="4" type="ORF">SAMN05216207_103012</name>
</gene>
<dbReference type="InterPro" id="IPR023393">
    <property type="entry name" value="START-like_dom_sf"/>
</dbReference>